<sequence length="106" mass="11352">MSSSRTKAAHTRSLPGPMINPLNHSNIPSNATSLPGPTSFVPTQLMPKTMKLPSDRARTRPSQPISSAFRLSVVATSPWILPPSASASSPSWLFSSSLSTRRGKPR</sequence>
<dbReference type="AlphaFoldDB" id="A0A3P6ABD8"/>
<evidence type="ECO:0000313" key="2">
    <source>
        <dbReference type="EMBL" id="VDC91086.1"/>
    </source>
</evidence>
<dbReference type="EMBL" id="LR031872">
    <property type="protein sequence ID" value="VDC91086.1"/>
    <property type="molecule type" value="Genomic_DNA"/>
</dbReference>
<feature type="region of interest" description="Disordered" evidence="1">
    <location>
        <begin position="81"/>
        <end position="106"/>
    </location>
</feature>
<feature type="region of interest" description="Disordered" evidence="1">
    <location>
        <begin position="1"/>
        <end position="42"/>
    </location>
</feature>
<gene>
    <name evidence="2" type="ORF">BOLC3T15664H</name>
</gene>
<name>A0A3P6ABD8_BRAOL</name>
<evidence type="ECO:0000256" key="1">
    <source>
        <dbReference type="SAM" id="MobiDB-lite"/>
    </source>
</evidence>
<reference evidence="2" key="1">
    <citation type="submission" date="2018-11" db="EMBL/GenBank/DDBJ databases">
        <authorList>
            <consortium name="Genoscope - CEA"/>
            <person name="William W."/>
        </authorList>
    </citation>
    <scope>NUCLEOTIDE SEQUENCE</scope>
</reference>
<accession>A0A3P6ABD8</accession>
<organism evidence="2">
    <name type="scientific">Brassica oleracea</name>
    <name type="common">Wild cabbage</name>
    <dbReference type="NCBI Taxonomy" id="3712"/>
    <lineage>
        <taxon>Eukaryota</taxon>
        <taxon>Viridiplantae</taxon>
        <taxon>Streptophyta</taxon>
        <taxon>Embryophyta</taxon>
        <taxon>Tracheophyta</taxon>
        <taxon>Spermatophyta</taxon>
        <taxon>Magnoliopsida</taxon>
        <taxon>eudicotyledons</taxon>
        <taxon>Gunneridae</taxon>
        <taxon>Pentapetalae</taxon>
        <taxon>rosids</taxon>
        <taxon>malvids</taxon>
        <taxon>Brassicales</taxon>
        <taxon>Brassicaceae</taxon>
        <taxon>Brassiceae</taxon>
        <taxon>Brassica</taxon>
    </lineage>
</organism>
<protein>
    <submittedName>
        <fullName evidence="2">Uncharacterized protein</fullName>
    </submittedName>
</protein>
<feature type="compositionally biased region" description="Polar residues" evidence="1">
    <location>
        <begin position="22"/>
        <end position="42"/>
    </location>
</feature>
<feature type="compositionally biased region" description="Low complexity" evidence="1">
    <location>
        <begin position="81"/>
        <end position="99"/>
    </location>
</feature>
<proteinExistence type="predicted"/>